<dbReference type="HOGENOM" id="CLU_2626922_0_0_1"/>
<accession>A0A061E564</accession>
<evidence type="ECO:0000313" key="2">
    <source>
        <dbReference type="Proteomes" id="UP000026915"/>
    </source>
</evidence>
<evidence type="ECO:0000313" key="1">
    <source>
        <dbReference type="EMBL" id="EOX99742.1"/>
    </source>
</evidence>
<organism evidence="1 2">
    <name type="scientific">Theobroma cacao</name>
    <name type="common">Cacao</name>
    <name type="synonym">Cocoa</name>
    <dbReference type="NCBI Taxonomy" id="3641"/>
    <lineage>
        <taxon>Eukaryota</taxon>
        <taxon>Viridiplantae</taxon>
        <taxon>Streptophyta</taxon>
        <taxon>Embryophyta</taxon>
        <taxon>Tracheophyta</taxon>
        <taxon>Spermatophyta</taxon>
        <taxon>Magnoliopsida</taxon>
        <taxon>eudicotyledons</taxon>
        <taxon>Gunneridae</taxon>
        <taxon>Pentapetalae</taxon>
        <taxon>rosids</taxon>
        <taxon>malvids</taxon>
        <taxon>Malvales</taxon>
        <taxon>Malvaceae</taxon>
        <taxon>Byttnerioideae</taxon>
        <taxon>Theobroma</taxon>
    </lineage>
</organism>
<dbReference type="Gramene" id="EOX99742">
    <property type="protein sequence ID" value="EOX99742"/>
    <property type="gene ID" value="TCM_008603"/>
</dbReference>
<gene>
    <name evidence="1" type="ORF">TCM_008603</name>
</gene>
<protein>
    <submittedName>
        <fullName evidence="1">Uncharacterized protein</fullName>
    </submittedName>
</protein>
<name>A0A061E564_THECC</name>
<keyword evidence="2" id="KW-1185">Reference proteome</keyword>
<sequence>MFEFGRNNDGNGIQEGLINMIDFLYSTMQNVGGDDVNATTRVGGDDVNAITGVSDDDENAITKVDQSVLGIDFGFGMP</sequence>
<reference evidence="1 2" key="1">
    <citation type="journal article" date="2013" name="Genome Biol.">
        <title>The genome sequence of the most widely cultivated cacao type and its use to identify candidate genes regulating pod color.</title>
        <authorList>
            <person name="Motamayor J.C."/>
            <person name="Mockaitis K."/>
            <person name="Schmutz J."/>
            <person name="Haiminen N."/>
            <person name="Iii D.L."/>
            <person name="Cornejo O."/>
            <person name="Findley S.D."/>
            <person name="Zheng P."/>
            <person name="Utro F."/>
            <person name="Royaert S."/>
            <person name="Saski C."/>
            <person name="Jenkins J."/>
            <person name="Podicheti R."/>
            <person name="Zhao M."/>
            <person name="Scheffler B.E."/>
            <person name="Stack J.C."/>
            <person name="Feltus F.A."/>
            <person name="Mustiga G.M."/>
            <person name="Amores F."/>
            <person name="Phillips W."/>
            <person name="Marelli J.P."/>
            <person name="May G.D."/>
            <person name="Shapiro H."/>
            <person name="Ma J."/>
            <person name="Bustamante C.D."/>
            <person name="Schnell R.J."/>
            <person name="Main D."/>
            <person name="Gilbert D."/>
            <person name="Parida L."/>
            <person name="Kuhn D.N."/>
        </authorList>
    </citation>
    <scope>NUCLEOTIDE SEQUENCE [LARGE SCALE GENOMIC DNA]</scope>
    <source>
        <strain evidence="2">cv. Matina 1-6</strain>
    </source>
</reference>
<dbReference type="AlphaFoldDB" id="A0A061E564"/>
<dbReference type="Proteomes" id="UP000026915">
    <property type="component" value="Chromosome 2"/>
</dbReference>
<proteinExistence type="predicted"/>
<dbReference type="EMBL" id="CM001880">
    <property type="protein sequence ID" value="EOX99742.1"/>
    <property type="molecule type" value="Genomic_DNA"/>
</dbReference>
<dbReference type="InParanoid" id="A0A061E564"/>